<name>A0A453DM96_AEGTS</name>
<organism evidence="2 3">
    <name type="scientific">Aegilops tauschii subsp. strangulata</name>
    <name type="common">Goatgrass</name>
    <dbReference type="NCBI Taxonomy" id="200361"/>
    <lineage>
        <taxon>Eukaryota</taxon>
        <taxon>Viridiplantae</taxon>
        <taxon>Streptophyta</taxon>
        <taxon>Embryophyta</taxon>
        <taxon>Tracheophyta</taxon>
        <taxon>Spermatophyta</taxon>
        <taxon>Magnoliopsida</taxon>
        <taxon>Liliopsida</taxon>
        <taxon>Poales</taxon>
        <taxon>Poaceae</taxon>
        <taxon>BOP clade</taxon>
        <taxon>Pooideae</taxon>
        <taxon>Triticodae</taxon>
        <taxon>Triticeae</taxon>
        <taxon>Triticinae</taxon>
        <taxon>Aegilops</taxon>
    </lineage>
</organism>
<keyword evidence="1" id="KW-1133">Transmembrane helix</keyword>
<evidence type="ECO:0000256" key="1">
    <source>
        <dbReference type="SAM" id="Phobius"/>
    </source>
</evidence>
<keyword evidence="3" id="KW-1185">Reference proteome</keyword>
<dbReference type="Proteomes" id="UP000015105">
    <property type="component" value="Chromosome 2D"/>
</dbReference>
<reference evidence="2" key="5">
    <citation type="journal article" date="2021" name="G3 (Bethesda)">
        <title>Aegilops tauschii genome assembly Aet v5.0 features greater sequence contiguity and improved annotation.</title>
        <authorList>
            <person name="Wang L."/>
            <person name="Zhu T."/>
            <person name="Rodriguez J.C."/>
            <person name="Deal K.R."/>
            <person name="Dubcovsky J."/>
            <person name="McGuire P.E."/>
            <person name="Lux T."/>
            <person name="Spannagl M."/>
            <person name="Mayer K.F.X."/>
            <person name="Baldrich P."/>
            <person name="Meyers B.C."/>
            <person name="Huo N."/>
            <person name="Gu Y.Q."/>
            <person name="Zhou H."/>
            <person name="Devos K.M."/>
            <person name="Bennetzen J.L."/>
            <person name="Unver T."/>
            <person name="Budak H."/>
            <person name="Gulick P.J."/>
            <person name="Galiba G."/>
            <person name="Kalapos B."/>
            <person name="Nelson D.R."/>
            <person name="Li P."/>
            <person name="You F.M."/>
            <person name="Luo M.C."/>
            <person name="Dvorak J."/>
        </authorList>
    </citation>
    <scope>NUCLEOTIDE SEQUENCE [LARGE SCALE GENOMIC DNA]</scope>
    <source>
        <strain evidence="2">cv. AL8/78</strain>
    </source>
</reference>
<keyword evidence="1" id="KW-0472">Membrane</keyword>
<evidence type="ECO:0000313" key="3">
    <source>
        <dbReference type="Proteomes" id="UP000015105"/>
    </source>
</evidence>
<reference evidence="3" key="1">
    <citation type="journal article" date="2014" name="Science">
        <title>Ancient hybridizations among the ancestral genomes of bread wheat.</title>
        <authorList>
            <consortium name="International Wheat Genome Sequencing Consortium,"/>
            <person name="Marcussen T."/>
            <person name="Sandve S.R."/>
            <person name="Heier L."/>
            <person name="Spannagl M."/>
            <person name="Pfeifer M."/>
            <person name="Jakobsen K.S."/>
            <person name="Wulff B.B."/>
            <person name="Steuernagel B."/>
            <person name="Mayer K.F."/>
            <person name="Olsen O.A."/>
        </authorList>
    </citation>
    <scope>NUCLEOTIDE SEQUENCE [LARGE SCALE GENOMIC DNA]</scope>
    <source>
        <strain evidence="3">cv. AL8/78</strain>
    </source>
</reference>
<evidence type="ECO:0000313" key="2">
    <source>
        <dbReference type="EnsemblPlants" id="AET2Gv21305100.26"/>
    </source>
</evidence>
<dbReference type="EnsemblPlants" id="AET2Gv21305100.26">
    <property type="protein sequence ID" value="AET2Gv21305100.26"/>
    <property type="gene ID" value="AET2Gv21305100"/>
</dbReference>
<reference evidence="2" key="3">
    <citation type="journal article" date="2017" name="Nature">
        <title>Genome sequence of the progenitor of the wheat D genome Aegilops tauschii.</title>
        <authorList>
            <person name="Luo M.C."/>
            <person name="Gu Y.Q."/>
            <person name="Puiu D."/>
            <person name="Wang H."/>
            <person name="Twardziok S.O."/>
            <person name="Deal K.R."/>
            <person name="Huo N."/>
            <person name="Zhu T."/>
            <person name="Wang L."/>
            <person name="Wang Y."/>
            <person name="McGuire P.E."/>
            <person name="Liu S."/>
            <person name="Long H."/>
            <person name="Ramasamy R.K."/>
            <person name="Rodriguez J.C."/>
            <person name="Van S.L."/>
            <person name="Yuan L."/>
            <person name="Wang Z."/>
            <person name="Xia Z."/>
            <person name="Xiao L."/>
            <person name="Anderson O.D."/>
            <person name="Ouyang S."/>
            <person name="Liang Y."/>
            <person name="Zimin A.V."/>
            <person name="Pertea G."/>
            <person name="Qi P."/>
            <person name="Bennetzen J.L."/>
            <person name="Dai X."/>
            <person name="Dawson M.W."/>
            <person name="Muller H.G."/>
            <person name="Kugler K."/>
            <person name="Rivarola-Duarte L."/>
            <person name="Spannagl M."/>
            <person name="Mayer K.F.X."/>
            <person name="Lu F.H."/>
            <person name="Bevan M.W."/>
            <person name="Leroy P."/>
            <person name="Li P."/>
            <person name="You F.M."/>
            <person name="Sun Q."/>
            <person name="Liu Z."/>
            <person name="Lyons E."/>
            <person name="Wicker T."/>
            <person name="Salzberg S.L."/>
            <person name="Devos K.M."/>
            <person name="Dvorak J."/>
        </authorList>
    </citation>
    <scope>NUCLEOTIDE SEQUENCE [LARGE SCALE GENOMIC DNA]</scope>
    <source>
        <strain evidence="2">cv. AL8/78</strain>
    </source>
</reference>
<sequence>LTGACYPQASYHPCWPLLKRMVIKARCCWRFLAMRCTRRQSFFSAAPHHTDNRWVGIRQLGEFCFVLCSIYMAGEMATCIIALLYVWGMDEVLVCNAIQVLAGQVFLSSLIS</sequence>
<keyword evidence="1" id="KW-0812">Transmembrane</keyword>
<dbReference type="AlphaFoldDB" id="A0A453DM96"/>
<reference evidence="2" key="4">
    <citation type="submission" date="2019-03" db="UniProtKB">
        <authorList>
            <consortium name="EnsemblPlants"/>
        </authorList>
    </citation>
    <scope>IDENTIFICATION</scope>
</reference>
<proteinExistence type="predicted"/>
<dbReference type="Gramene" id="AET2Gv21305100.26">
    <property type="protein sequence ID" value="AET2Gv21305100.26"/>
    <property type="gene ID" value="AET2Gv21305100"/>
</dbReference>
<accession>A0A453DM96</accession>
<reference evidence="3" key="2">
    <citation type="journal article" date="2017" name="Nat. Plants">
        <title>The Aegilops tauschii genome reveals multiple impacts of transposons.</title>
        <authorList>
            <person name="Zhao G."/>
            <person name="Zou C."/>
            <person name="Li K."/>
            <person name="Wang K."/>
            <person name="Li T."/>
            <person name="Gao L."/>
            <person name="Zhang X."/>
            <person name="Wang H."/>
            <person name="Yang Z."/>
            <person name="Liu X."/>
            <person name="Jiang W."/>
            <person name="Mao L."/>
            <person name="Kong X."/>
            <person name="Jiao Y."/>
            <person name="Jia J."/>
        </authorList>
    </citation>
    <scope>NUCLEOTIDE SEQUENCE [LARGE SCALE GENOMIC DNA]</scope>
    <source>
        <strain evidence="3">cv. AL8/78</strain>
    </source>
</reference>
<feature type="transmembrane region" description="Helical" evidence="1">
    <location>
        <begin position="63"/>
        <end position="87"/>
    </location>
</feature>
<protein>
    <submittedName>
        <fullName evidence="2">Uncharacterized protein</fullName>
    </submittedName>
</protein>